<keyword evidence="10" id="KW-0472">Membrane</keyword>
<dbReference type="PRINTS" id="PR00463">
    <property type="entry name" value="EP450I"/>
</dbReference>
<dbReference type="GO" id="GO:0004497">
    <property type="term" value="F:monooxygenase activity"/>
    <property type="evidence" value="ECO:0007669"/>
    <property type="project" value="UniProtKB-KW"/>
</dbReference>
<dbReference type="Gene3D" id="1.10.630.10">
    <property type="entry name" value="Cytochrome P450"/>
    <property type="match status" value="1"/>
</dbReference>
<protein>
    <recommendedName>
        <fullName evidence="14">Cytochrome P450</fullName>
    </recommendedName>
</protein>
<evidence type="ECO:0000256" key="4">
    <source>
        <dbReference type="ARBA" id="ARBA00022723"/>
    </source>
</evidence>
<dbReference type="EMBL" id="CM031836">
    <property type="protein sequence ID" value="KAG6685273.1"/>
    <property type="molecule type" value="Genomic_DNA"/>
</dbReference>
<dbReference type="InterPro" id="IPR017972">
    <property type="entry name" value="Cyt_P450_CS"/>
</dbReference>
<dbReference type="GO" id="GO:0005506">
    <property type="term" value="F:iron ion binding"/>
    <property type="evidence" value="ECO:0007669"/>
    <property type="project" value="InterPro"/>
</dbReference>
<dbReference type="PANTHER" id="PTHR47951:SF7">
    <property type="entry name" value="FLAVONOID 3',5'-HYDROXYLASE-LIKE ISOFORM X1"/>
    <property type="match status" value="1"/>
</dbReference>
<dbReference type="PANTHER" id="PTHR47951">
    <property type="entry name" value="OS08G0547900 PROTEIN"/>
    <property type="match status" value="1"/>
</dbReference>
<dbReference type="PRINTS" id="PR00385">
    <property type="entry name" value="P450"/>
</dbReference>
<evidence type="ECO:0000256" key="9">
    <source>
        <dbReference type="RuleBase" id="RU000461"/>
    </source>
</evidence>
<organism evidence="11 13">
    <name type="scientific">Carya illinoinensis</name>
    <name type="common">Pecan</name>
    <dbReference type="NCBI Taxonomy" id="32201"/>
    <lineage>
        <taxon>Eukaryota</taxon>
        <taxon>Viridiplantae</taxon>
        <taxon>Streptophyta</taxon>
        <taxon>Embryophyta</taxon>
        <taxon>Tracheophyta</taxon>
        <taxon>Spermatophyta</taxon>
        <taxon>Magnoliopsida</taxon>
        <taxon>eudicotyledons</taxon>
        <taxon>Gunneridae</taxon>
        <taxon>Pentapetalae</taxon>
        <taxon>rosids</taxon>
        <taxon>fabids</taxon>
        <taxon>Fagales</taxon>
        <taxon>Juglandaceae</taxon>
        <taxon>Carya</taxon>
    </lineage>
</organism>
<keyword evidence="4 8" id="KW-0479">Metal-binding</keyword>
<sequence>MSNTVSATSSGLWGASDGKDKLARATLTALLSTVALLWFLWKAKKSRNAGPPLPPGPRGLPLVGYFPFLRADLHRQFEELAGIYGPIYKVWLGEKLCVVVNSPSLVKEVVRDQDAIFANRDPPIVVLASTFRGADIAFLPHGPDWKKLRKIFMREMLSNTNLDRSYALRREEVRKSIKNVYEKIGTPIDFGELAFLTVISAIVNMLWGGTKGGVESVHFGAELKILLADLMVVFGAPNVSDFFPVLARFDLQGYEKRAKSIFEWVERILDTVIEKRRNLVAAKEEGPGSRKNEQSKDFLQILLELTERDDAATSLSINQVKALLMDTMVGGSDTTVTMVEWVMAELMEHPEVMERVLEELTEVVGLDNLVEETHLPKLRYLDAVIKETFRLHAPLPFIVPRRPSQSSTIGGYCIPKDTRVMINVWVIHRDPKIWDSPLEFQPERFLNSKWDYSGNNFDYLPFGSGRRLCAGLRLAERTLIYIIASFLHAYEWKLPPNTKQDLSDIFGIITKKLSPTIAIPTPRLSRLELYTK</sequence>
<evidence type="ECO:0000313" key="12">
    <source>
        <dbReference type="EMBL" id="KAG6685273.1"/>
    </source>
</evidence>
<proteinExistence type="inferred from homology"/>
<keyword evidence="3 8" id="KW-0349">Heme</keyword>
<keyword evidence="7 9" id="KW-0503">Monooxygenase</keyword>
<keyword evidence="6 8" id="KW-0408">Iron</keyword>
<evidence type="ECO:0008006" key="14">
    <source>
        <dbReference type="Google" id="ProtNLM"/>
    </source>
</evidence>
<evidence type="ECO:0000256" key="5">
    <source>
        <dbReference type="ARBA" id="ARBA00023002"/>
    </source>
</evidence>
<dbReference type="Proteomes" id="UP000811609">
    <property type="component" value="Chromosome 12"/>
</dbReference>
<evidence type="ECO:0000256" key="3">
    <source>
        <dbReference type="ARBA" id="ARBA00022617"/>
    </source>
</evidence>
<dbReference type="AlphaFoldDB" id="A0A8T1P016"/>
<dbReference type="Proteomes" id="UP000811246">
    <property type="component" value="Chromosome 12"/>
</dbReference>
<dbReference type="PROSITE" id="PS00086">
    <property type="entry name" value="CYTOCHROME_P450"/>
    <property type="match status" value="1"/>
</dbReference>
<evidence type="ECO:0000313" key="11">
    <source>
        <dbReference type="EMBL" id="KAG6634250.1"/>
    </source>
</evidence>
<dbReference type="Pfam" id="PF00067">
    <property type="entry name" value="p450"/>
    <property type="match status" value="1"/>
</dbReference>
<reference evidence="12" key="2">
    <citation type="submission" date="2021-01" db="EMBL/GenBank/DDBJ databases">
        <authorList>
            <person name="Lovell J.T."/>
            <person name="Bentley N."/>
            <person name="Bhattarai G."/>
            <person name="Jenkins J.W."/>
            <person name="Sreedasyam A."/>
            <person name="Alarcon Y."/>
            <person name="Bock C."/>
            <person name="Boston L."/>
            <person name="Carlson J."/>
            <person name="Cervantes K."/>
            <person name="Clermont K."/>
            <person name="Krom N."/>
            <person name="Kubenka K."/>
            <person name="Mamidi S."/>
            <person name="Mattison C."/>
            <person name="Monteros M."/>
            <person name="Pisani C."/>
            <person name="Plott C."/>
            <person name="Rajasekar S."/>
            <person name="Rhein H.S."/>
            <person name="Rohla C."/>
            <person name="Song M."/>
            <person name="Hilaire R.S."/>
            <person name="Shu S."/>
            <person name="Wells L."/>
            <person name="Wang X."/>
            <person name="Webber J."/>
            <person name="Heerema R.J."/>
            <person name="Klein P."/>
            <person name="Conner P."/>
            <person name="Grauke L."/>
            <person name="Grimwood J."/>
            <person name="Schmutz J."/>
            <person name="Randall J.J."/>
        </authorList>
    </citation>
    <scope>NUCLEOTIDE SEQUENCE</scope>
    <source>
        <tissue evidence="12">Leaf</tissue>
    </source>
</reference>
<name>A0A8T1P016_CARIL</name>
<evidence type="ECO:0000256" key="1">
    <source>
        <dbReference type="ARBA" id="ARBA00001971"/>
    </source>
</evidence>
<evidence type="ECO:0000256" key="8">
    <source>
        <dbReference type="PIRSR" id="PIRSR602401-1"/>
    </source>
</evidence>
<dbReference type="GO" id="GO:0016705">
    <property type="term" value="F:oxidoreductase activity, acting on paired donors, with incorporation or reduction of molecular oxygen"/>
    <property type="evidence" value="ECO:0007669"/>
    <property type="project" value="InterPro"/>
</dbReference>
<dbReference type="InterPro" id="IPR001128">
    <property type="entry name" value="Cyt_P450"/>
</dbReference>
<dbReference type="FunFam" id="1.10.630.10:FF:000126">
    <property type="entry name" value="Predicted protein"/>
    <property type="match status" value="1"/>
</dbReference>
<keyword evidence="10" id="KW-0812">Transmembrane</keyword>
<dbReference type="EMBL" id="CM031820">
    <property type="protein sequence ID" value="KAG6634250.1"/>
    <property type="molecule type" value="Genomic_DNA"/>
</dbReference>
<evidence type="ECO:0000256" key="2">
    <source>
        <dbReference type="ARBA" id="ARBA00010617"/>
    </source>
</evidence>
<dbReference type="InterPro" id="IPR036396">
    <property type="entry name" value="Cyt_P450_sf"/>
</dbReference>
<evidence type="ECO:0000256" key="10">
    <source>
        <dbReference type="SAM" id="Phobius"/>
    </source>
</evidence>
<reference evidence="11" key="1">
    <citation type="submission" date="2020-12" db="EMBL/GenBank/DDBJ databases">
        <title>WGS assembly of Carya illinoinensis cv. Pawnee.</title>
        <authorList>
            <person name="Platts A."/>
            <person name="Shu S."/>
            <person name="Wright S."/>
            <person name="Barry K."/>
            <person name="Edger P."/>
            <person name="Pires J.C."/>
            <person name="Schmutz J."/>
        </authorList>
    </citation>
    <scope>NUCLEOTIDE SEQUENCE</scope>
    <source>
        <tissue evidence="11">Leaf</tissue>
    </source>
</reference>
<dbReference type="GO" id="GO:0020037">
    <property type="term" value="F:heme binding"/>
    <property type="evidence" value="ECO:0007669"/>
    <property type="project" value="InterPro"/>
</dbReference>
<evidence type="ECO:0000256" key="6">
    <source>
        <dbReference type="ARBA" id="ARBA00023004"/>
    </source>
</evidence>
<feature type="transmembrane region" description="Helical" evidence="10">
    <location>
        <begin position="22"/>
        <end position="41"/>
    </location>
</feature>
<accession>A0A8T1P016</accession>
<dbReference type="InterPro" id="IPR002401">
    <property type="entry name" value="Cyt_P450_E_grp-I"/>
</dbReference>
<keyword evidence="5 9" id="KW-0560">Oxidoreductase</keyword>
<comment type="cofactor">
    <cofactor evidence="1 8">
        <name>heme</name>
        <dbReference type="ChEBI" id="CHEBI:30413"/>
    </cofactor>
</comment>
<comment type="similarity">
    <text evidence="2 9">Belongs to the cytochrome P450 family.</text>
</comment>
<gene>
    <name evidence="11" type="ORF">CIPAW_12G105400</name>
    <name evidence="12" type="ORF">I3842_12G103600</name>
</gene>
<dbReference type="SUPFAM" id="SSF48264">
    <property type="entry name" value="Cytochrome P450"/>
    <property type="match status" value="1"/>
</dbReference>
<comment type="caution">
    <text evidence="11">The sequence shown here is derived from an EMBL/GenBank/DDBJ whole genome shotgun (WGS) entry which is preliminary data.</text>
</comment>
<keyword evidence="13" id="KW-1185">Reference proteome</keyword>
<feature type="binding site" description="axial binding residue" evidence="8">
    <location>
        <position position="469"/>
    </location>
    <ligand>
        <name>heme</name>
        <dbReference type="ChEBI" id="CHEBI:30413"/>
    </ligand>
    <ligandPart>
        <name>Fe</name>
        <dbReference type="ChEBI" id="CHEBI:18248"/>
    </ligandPart>
</feature>
<keyword evidence="10" id="KW-1133">Transmembrane helix</keyword>
<evidence type="ECO:0000313" key="13">
    <source>
        <dbReference type="Proteomes" id="UP000811609"/>
    </source>
</evidence>
<evidence type="ECO:0000256" key="7">
    <source>
        <dbReference type="ARBA" id="ARBA00023033"/>
    </source>
</evidence>